<dbReference type="PROSITE" id="PS50928">
    <property type="entry name" value="ABC_TM1"/>
    <property type="match status" value="2"/>
</dbReference>
<dbReference type="GO" id="GO:0055085">
    <property type="term" value="P:transmembrane transport"/>
    <property type="evidence" value="ECO:0007669"/>
    <property type="project" value="InterPro"/>
</dbReference>
<dbReference type="InterPro" id="IPR000515">
    <property type="entry name" value="MetI-like"/>
</dbReference>
<keyword evidence="6 7" id="KW-0472">Membrane</keyword>
<dbReference type="Gene3D" id="1.10.3720.10">
    <property type="entry name" value="MetI-like"/>
    <property type="match status" value="2"/>
</dbReference>
<evidence type="ECO:0000259" key="8">
    <source>
        <dbReference type="PROSITE" id="PS50928"/>
    </source>
</evidence>
<dbReference type="Proteomes" id="UP000237466">
    <property type="component" value="Unassembled WGS sequence"/>
</dbReference>
<keyword evidence="5 7" id="KW-1133">Transmembrane helix</keyword>
<feature type="domain" description="ABC transmembrane type-1" evidence="8">
    <location>
        <begin position="75"/>
        <end position="292"/>
    </location>
</feature>
<dbReference type="GO" id="GO:0005886">
    <property type="term" value="C:plasma membrane"/>
    <property type="evidence" value="ECO:0007669"/>
    <property type="project" value="UniProtKB-SubCell"/>
</dbReference>
<evidence type="ECO:0000256" key="2">
    <source>
        <dbReference type="ARBA" id="ARBA00022448"/>
    </source>
</evidence>
<feature type="transmembrane region" description="Helical" evidence="7">
    <location>
        <begin position="539"/>
        <end position="562"/>
    </location>
</feature>
<evidence type="ECO:0000313" key="10">
    <source>
        <dbReference type="Proteomes" id="UP000237466"/>
    </source>
</evidence>
<sequence>MAKALRQLIRPQPRAKANESTMFRAAYLILILVCIAPVIPGLFGVLLSSFGYIPPVGLHQLSSVGFEAVFTWTGVEKSIALTVFSALFSTYLACLFTFAILQALWQNRHWKKVESLLSPLLAMPHVAFAIGFAFLFSPTGLVARVAVQTLDVGLSTDDTAWFVNDPYALGLTIALALKEIPFLLLMSVPVLQQLNVAQLSQVSASMGYSPAQFWWKTVLPQWLQKMRFPLFAVMAYGVAVVDLSLILGPTNPATFAVLVWQWFSDPELELLPRAAAGAMVLFVIASLLMAAIVLFEKSITGYFGRWQYSGRFGFSLPGKTLFAFSALLALTMFPLMLLWSFAHRWRFPDLLPSRYSDRFWQAEWQNVLPTIEQSLLFALATACVTVLLALVAHEYRDKHRIHLPGYVIALPMLIPQLSILFGLQIATLYLSSDAYSLWVLWSHAFFAFPLVYLALDGPWRSYNHNYTRAALSLGKAPIWVFIRIKMPILMPAILYAWAVGASVSLAQYLPTLILGAGRITTITTEAVALSSGSDRRVTAIYALWQAILPFVFFSIALFIGHLQTRRHHARVKDTKTHDVLSRKPRHP</sequence>
<feature type="transmembrane region" description="Helical" evidence="7">
    <location>
        <begin position="270"/>
        <end position="295"/>
    </location>
</feature>
<name>A0A2S3R7Y1_VIBVL</name>
<feature type="transmembrane region" description="Helical" evidence="7">
    <location>
        <begin position="321"/>
        <end position="342"/>
    </location>
</feature>
<feature type="transmembrane region" description="Helical" evidence="7">
    <location>
        <begin position="228"/>
        <end position="250"/>
    </location>
</feature>
<dbReference type="EMBL" id="PDGH01000026">
    <property type="protein sequence ID" value="POB49821.1"/>
    <property type="molecule type" value="Genomic_DNA"/>
</dbReference>
<comment type="caution">
    <text evidence="9">The sequence shown here is derived from an EMBL/GenBank/DDBJ whole genome shotgun (WGS) entry which is preliminary data.</text>
</comment>
<comment type="subcellular location">
    <subcellularLocation>
        <location evidence="1">Cell membrane</location>
        <topology evidence="1">Multi-pass membrane protein</topology>
    </subcellularLocation>
</comment>
<evidence type="ECO:0000256" key="4">
    <source>
        <dbReference type="ARBA" id="ARBA00022692"/>
    </source>
</evidence>
<feature type="transmembrane region" description="Helical" evidence="7">
    <location>
        <begin position="405"/>
        <end position="429"/>
    </location>
</feature>
<evidence type="ECO:0000256" key="1">
    <source>
        <dbReference type="ARBA" id="ARBA00004651"/>
    </source>
</evidence>
<keyword evidence="3" id="KW-1003">Cell membrane</keyword>
<evidence type="ECO:0000313" key="9">
    <source>
        <dbReference type="EMBL" id="POB49821.1"/>
    </source>
</evidence>
<feature type="domain" description="ABC transmembrane type-1" evidence="8">
    <location>
        <begin position="371"/>
        <end position="556"/>
    </location>
</feature>
<dbReference type="SUPFAM" id="SSF161098">
    <property type="entry name" value="MetI-like"/>
    <property type="match status" value="2"/>
</dbReference>
<feature type="transmembrane region" description="Helical" evidence="7">
    <location>
        <begin position="435"/>
        <end position="455"/>
    </location>
</feature>
<feature type="transmembrane region" description="Helical" evidence="7">
    <location>
        <begin position="374"/>
        <end position="393"/>
    </location>
</feature>
<evidence type="ECO:0000256" key="7">
    <source>
        <dbReference type="SAM" id="Phobius"/>
    </source>
</evidence>
<gene>
    <name evidence="9" type="ORF">CRN52_01920</name>
</gene>
<feature type="transmembrane region" description="Helical" evidence="7">
    <location>
        <begin position="476"/>
        <end position="498"/>
    </location>
</feature>
<keyword evidence="4 7" id="KW-0812">Transmembrane</keyword>
<proteinExistence type="predicted"/>
<accession>A0A2S3R7Y1</accession>
<feature type="transmembrane region" description="Helical" evidence="7">
    <location>
        <begin position="167"/>
        <end position="191"/>
    </location>
</feature>
<feature type="transmembrane region" description="Helical" evidence="7">
    <location>
        <begin position="79"/>
        <end position="105"/>
    </location>
</feature>
<evidence type="ECO:0000256" key="5">
    <source>
        <dbReference type="ARBA" id="ARBA00022989"/>
    </source>
</evidence>
<protein>
    <submittedName>
        <fullName evidence="9">Thiamine ABC transporter permease</fullName>
    </submittedName>
</protein>
<feature type="transmembrane region" description="Helical" evidence="7">
    <location>
        <begin position="21"/>
        <end position="53"/>
    </location>
</feature>
<dbReference type="AlphaFoldDB" id="A0A2S3R7Y1"/>
<dbReference type="CDD" id="cd06261">
    <property type="entry name" value="TM_PBP2"/>
    <property type="match status" value="2"/>
</dbReference>
<dbReference type="PANTHER" id="PTHR30183:SF6">
    <property type="entry name" value="INNER MEMBRANE ABC TRANSPORTER PERMEASE PROTEIN YNJC"/>
    <property type="match status" value="1"/>
</dbReference>
<evidence type="ECO:0000256" key="3">
    <source>
        <dbReference type="ARBA" id="ARBA00022475"/>
    </source>
</evidence>
<keyword evidence="2" id="KW-0813">Transport</keyword>
<dbReference type="InterPro" id="IPR035906">
    <property type="entry name" value="MetI-like_sf"/>
</dbReference>
<dbReference type="PANTHER" id="PTHR30183">
    <property type="entry name" value="MOLYBDENUM TRANSPORT SYSTEM PERMEASE PROTEIN MODB"/>
    <property type="match status" value="1"/>
</dbReference>
<reference evidence="9 10" key="1">
    <citation type="journal article" date="2018" name="Front. Microbiol.">
        <title>Phylogeny of Vibrio vulnificus from the Analysis of the Core-Genome: Implications for Intra-Species Taxonomy.</title>
        <authorList>
            <person name="Roig F.J."/>
            <person name="Gonzalez-Candelas F."/>
            <person name="Sanjuan E."/>
            <person name="Fouz B."/>
            <person name="Feil E.J."/>
            <person name="Llorens C."/>
            <person name="Baker-Austin C."/>
            <person name="Oliver J.D."/>
            <person name="Danin-Poleg Y."/>
            <person name="Gibas C.J."/>
            <person name="Kashi Y."/>
            <person name="Gulig P.A."/>
            <person name="Morrison S.S."/>
            <person name="Amaro C."/>
        </authorList>
    </citation>
    <scope>NUCLEOTIDE SEQUENCE [LARGE SCALE GENOMIC DNA]</scope>
    <source>
        <strain evidence="9 10">CECT4608</strain>
    </source>
</reference>
<organism evidence="9 10">
    <name type="scientific">Vibrio vulnificus</name>
    <dbReference type="NCBI Taxonomy" id="672"/>
    <lineage>
        <taxon>Bacteria</taxon>
        <taxon>Pseudomonadati</taxon>
        <taxon>Pseudomonadota</taxon>
        <taxon>Gammaproteobacteria</taxon>
        <taxon>Vibrionales</taxon>
        <taxon>Vibrionaceae</taxon>
        <taxon>Vibrio</taxon>
    </lineage>
</organism>
<evidence type="ECO:0000256" key="6">
    <source>
        <dbReference type="ARBA" id="ARBA00023136"/>
    </source>
</evidence>